<feature type="compositionally biased region" description="Basic and acidic residues" evidence="1">
    <location>
        <begin position="14"/>
        <end position="25"/>
    </location>
</feature>
<feature type="region of interest" description="Disordered" evidence="1">
    <location>
        <begin position="1"/>
        <end position="25"/>
    </location>
</feature>
<name>A0A6D2KP71_9BRAS</name>
<dbReference type="Proteomes" id="UP000467841">
    <property type="component" value="Unassembled WGS sequence"/>
</dbReference>
<evidence type="ECO:0000313" key="3">
    <source>
        <dbReference type="Proteomes" id="UP000467841"/>
    </source>
</evidence>
<keyword evidence="3" id="KW-1185">Reference proteome</keyword>
<feature type="compositionally biased region" description="Basic and acidic residues" evidence="1">
    <location>
        <begin position="44"/>
        <end position="54"/>
    </location>
</feature>
<dbReference type="AlphaFoldDB" id="A0A6D2KP71"/>
<reference evidence="2" key="1">
    <citation type="submission" date="2020-01" db="EMBL/GenBank/DDBJ databases">
        <authorList>
            <person name="Mishra B."/>
        </authorList>
    </citation>
    <scope>NUCLEOTIDE SEQUENCE [LARGE SCALE GENOMIC DNA]</scope>
</reference>
<proteinExistence type="predicted"/>
<sequence length="112" mass="13088">MVTGRRDRRRHGRNKGDATAKEKHGKREIWIMALNRRGNLSDQVETRGKQRWRSEEEEESKESKTVLMRWLWRLTVGTRDVGLVHIQFIHVLNQPKSPKKSIRNPSSTGGAF</sequence>
<feature type="compositionally biased region" description="Basic residues" evidence="1">
    <location>
        <begin position="1"/>
        <end position="13"/>
    </location>
</feature>
<protein>
    <submittedName>
        <fullName evidence="2">Uncharacterized protein</fullName>
    </submittedName>
</protein>
<feature type="region of interest" description="Disordered" evidence="1">
    <location>
        <begin position="40"/>
        <end position="61"/>
    </location>
</feature>
<dbReference type="EMBL" id="CACVBM020001436">
    <property type="protein sequence ID" value="CAA7050034.1"/>
    <property type="molecule type" value="Genomic_DNA"/>
</dbReference>
<gene>
    <name evidence="2" type="ORF">MERR_LOCUS37269</name>
</gene>
<evidence type="ECO:0000313" key="2">
    <source>
        <dbReference type="EMBL" id="CAA7050034.1"/>
    </source>
</evidence>
<accession>A0A6D2KP71</accession>
<evidence type="ECO:0000256" key="1">
    <source>
        <dbReference type="SAM" id="MobiDB-lite"/>
    </source>
</evidence>
<organism evidence="2 3">
    <name type="scientific">Microthlaspi erraticum</name>
    <dbReference type="NCBI Taxonomy" id="1685480"/>
    <lineage>
        <taxon>Eukaryota</taxon>
        <taxon>Viridiplantae</taxon>
        <taxon>Streptophyta</taxon>
        <taxon>Embryophyta</taxon>
        <taxon>Tracheophyta</taxon>
        <taxon>Spermatophyta</taxon>
        <taxon>Magnoliopsida</taxon>
        <taxon>eudicotyledons</taxon>
        <taxon>Gunneridae</taxon>
        <taxon>Pentapetalae</taxon>
        <taxon>rosids</taxon>
        <taxon>malvids</taxon>
        <taxon>Brassicales</taxon>
        <taxon>Brassicaceae</taxon>
        <taxon>Coluteocarpeae</taxon>
        <taxon>Microthlaspi</taxon>
    </lineage>
</organism>
<comment type="caution">
    <text evidence="2">The sequence shown here is derived from an EMBL/GenBank/DDBJ whole genome shotgun (WGS) entry which is preliminary data.</text>
</comment>